<feature type="region of interest" description="Disordered" evidence="1">
    <location>
        <begin position="361"/>
        <end position="403"/>
    </location>
</feature>
<evidence type="ECO:0000313" key="3">
    <source>
        <dbReference type="EMBL" id="CAD6918535.1"/>
    </source>
</evidence>
<sequence length="718" mass="76062">MASSALCTTSPTVLYSTNSFTYVSAHSITITAIGSIANPSPTTPTPAATLDLYGHRSTSSTSSHSVLAIVLPVTFVSIALIALIAFLLHRYCGAAAARRRNGDGSDNSKSRHFRKNRDIDSGQPKAGAALDDVFGVAQRGDVRQLRDVDCGNLEDIPNPQQEKQEAGPGTLGPMPMSLKADTEDRQNRSRFESAQHRTSNSREERKSFGPLPAQDDVVVKASRVLSMNQPIQRSTSPAIVLFHADHDTRRSTSPGSEAPGGDSTFAPPSPVSLVRPDSFFSVARSDSIYLDPMHGEMYSRAAIPPRDQASAIASSPIRKSVSLSAMPESVRSSSPAPSSPLPPNPLGSYSVKLWSRARSGSSISRPSLSAARPASSGSIRPGSSGSSRRSLSRLGAGTPLGEDGFPLSLNTVLELPAPPHRYPHQYHDPTSLLDMEEGMIEGLENLSLSGSRSMTPVRRSGRFSPATLHGSTRRWFRSWRAITPPPSFPTMRPSLFNSDPSLYRLRSSSTSSSVMAVHGTTSSSAVLAAALATERSQSLNVEADPVPSAQEMMAAAEEMGLESSPDNIELPTLPSIPTNAAKFGNDASVGQDGAESDQDDSVVSKELADESNASGNLELRRRNSYPLALTTVSSPRFAPSALGPAAKHAPSAGPSEADEAQGGARSLGYKNSSAATAAAGFAHPFRFEEEEDDGSHLSHFGELLWKQKMGGLASPHTT</sequence>
<comment type="caution">
    <text evidence="3">The sequence shown here is derived from an EMBL/GenBank/DDBJ whole genome shotgun (WGS) entry which is preliminary data.</text>
</comment>
<feature type="compositionally biased region" description="Low complexity" evidence="1">
    <location>
        <begin position="327"/>
        <end position="336"/>
    </location>
</feature>
<reference evidence="3" key="1">
    <citation type="submission" date="2020-10" db="EMBL/GenBank/DDBJ databases">
        <authorList>
            <person name="Sedaghatjoo S."/>
        </authorList>
    </citation>
    <scope>NUCLEOTIDE SEQUENCE</scope>
    <source>
        <strain evidence="3">AZH3</strain>
    </source>
</reference>
<evidence type="ECO:0000256" key="1">
    <source>
        <dbReference type="SAM" id="MobiDB-lite"/>
    </source>
</evidence>
<keyword evidence="4" id="KW-1185">Reference proteome</keyword>
<feature type="compositionally biased region" description="Basic and acidic residues" evidence="1">
    <location>
        <begin position="100"/>
        <end position="109"/>
    </location>
</feature>
<dbReference type="EMBL" id="CAJHJG010002190">
    <property type="protein sequence ID" value="CAD6918535.1"/>
    <property type="molecule type" value="Genomic_DNA"/>
</dbReference>
<organism evidence="3 4">
    <name type="scientific">Tilletia caries</name>
    <name type="common">wheat bunt fungus</name>
    <dbReference type="NCBI Taxonomy" id="13290"/>
    <lineage>
        <taxon>Eukaryota</taxon>
        <taxon>Fungi</taxon>
        <taxon>Dikarya</taxon>
        <taxon>Basidiomycota</taxon>
        <taxon>Ustilaginomycotina</taxon>
        <taxon>Exobasidiomycetes</taxon>
        <taxon>Tilletiales</taxon>
        <taxon>Tilletiaceae</taxon>
        <taxon>Tilletia</taxon>
    </lineage>
</organism>
<evidence type="ECO:0000256" key="2">
    <source>
        <dbReference type="SAM" id="Phobius"/>
    </source>
</evidence>
<feature type="compositionally biased region" description="Low complexity" evidence="1">
    <location>
        <begin position="361"/>
        <end position="397"/>
    </location>
</feature>
<protein>
    <submittedName>
        <fullName evidence="3">Uncharacterized protein</fullName>
    </submittedName>
</protein>
<dbReference type="Proteomes" id="UP000836402">
    <property type="component" value="Unassembled WGS sequence"/>
</dbReference>
<feature type="region of interest" description="Disordered" evidence="1">
    <location>
        <begin position="98"/>
        <end position="126"/>
    </location>
</feature>
<keyword evidence="2" id="KW-1133">Transmembrane helix</keyword>
<feature type="region of interest" description="Disordered" evidence="1">
    <location>
        <begin position="564"/>
        <end position="619"/>
    </location>
</feature>
<gene>
    <name evidence="3" type="ORF">JKIAZH3_G4975</name>
</gene>
<feature type="region of interest" description="Disordered" evidence="1">
    <location>
        <begin position="636"/>
        <end position="667"/>
    </location>
</feature>
<feature type="region of interest" description="Disordered" evidence="1">
    <location>
        <begin position="248"/>
        <end position="270"/>
    </location>
</feature>
<feature type="region of interest" description="Disordered" evidence="1">
    <location>
        <begin position="324"/>
        <end position="345"/>
    </location>
</feature>
<accession>A0ABN7IQI8</accession>
<feature type="region of interest" description="Disordered" evidence="1">
    <location>
        <begin position="150"/>
        <end position="214"/>
    </location>
</feature>
<name>A0ABN7IQI8_9BASI</name>
<keyword evidence="2" id="KW-0472">Membrane</keyword>
<feature type="compositionally biased region" description="Basic and acidic residues" evidence="1">
    <location>
        <begin position="180"/>
        <end position="207"/>
    </location>
</feature>
<feature type="transmembrane region" description="Helical" evidence="2">
    <location>
        <begin position="66"/>
        <end position="88"/>
    </location>
</feature>
<proteinExistence type="predicted"/>
<evidence type="ECO:0000313" key="4">
    <source>
        <dbReference type="Proteomes" id="UP000836402"/>
    </source>
</evidence>
<keyword evidence="2" id="KW-0812">Transmembrane</keyword>